<reference evidence="2 3" key="1">
    <citation type="submission" date="2016-10" db="EMBL/GenBank/DDBJ databases">
        <authorList>
            <person name="de Groot N.N."/>
        </authorList>
    </citation>
    <scope>NUCLEOTIDE SEQUENCE [LARGE SCALE GENOMIC DNA]</scope>
    <source>
        <strain evidence="2 3">DSM 27842</strain>
    </source>
</reference>
<evidence type="ECO:0000256" key="1">
    <source>
        <dbReference type="SAM" id="SignalP"/>
    </source>
</evidence>
<proteinExistence type="predicted"/>
<dbReference type="OrthoDB" id="7363179at2"/>
<protein>
    <recommendedName>
        <fullName evidence="4">DUF302 domain-containing protein</fullName>
    </recommendedName>
</protein>
<name>A0A1H8RWV3_9RHOB</name>
<dbReference type="SUPFAM" id="SSF103247">
    <property type="entry name" value="TT1751-like"/>
    <property type="match status" value="1"/>
</dbReference>
<feature type="signal peptide" evidence="1">
    <location>
        <begin position="1"/>
        <end position="20"/>
    </location>
</feature>
<gene>
    <name evidence="2" type="ORF">SAMN04490248_11011</name>
</gene>
<feature type="chain" id="PRO_5011686136" description="DUF302 domain-containing protein" evidence="1">
    <location>
        <begin position="21"/>
        <end position="147"/>
    </location>
</feature>
<evidence type="ECO:0008006" key="4">
    <source>
        <dbReference type="Google" id="ProtNLM"/>
    </source>
</evidence>
<dbReference type="Proteomes" id="UP000198893">
    <property type="component" value="Unassembled WGS sequence"/>
</dbReference>
<sequence length="147" mass="16021">MKILAAIVTAATLATGAAVAEEARTYTTDTAYEDVAFGVENAITNQGLVIDHVSHVGDMLERTKGDVGSDVTLYLNAKVFTFCSAQVSREVMEADPMNLQYCPYGIFVMQTAENPDETVVGYRVMPEGPMKKVEKMLDEIVQSALEF</sequence>
<evidence type="ECO:0000313" key="2">
    <source>
        <dbReference type="EMBL" id="SEO70684.1"/>
    </source>
</evidence>
<evidence type="ECO:0000313" key="3">
    <source>
        <dbReference type="Proteomes" id="UP000198893"/>
    </source>
</evidence>
<accession>A0A1H8RWV3</accession>
<dbReference type="EMBL" id="FODS01000010">
    <property type="protein sequence ID" value="SEO70684.1"/>
    <property type="molecule type" value="Genomic_DNA"/>
</dbReference>
<dbReference type="RefSeq" id="WP_093117909.1">
    <property type="nucleotide sequence ID" value="NZ_FODS01000010.1"/>
</dbReference>
<keyword evidence="3" id="KW-1185">Reference proteome</keyword>
<keyword evidence="1" id="KW-0732">Signal</keyword>
<organism evidence="2 3">
    <name type="scientific">Salinihabitans flavidus</name>
    <dbReference type="NCBI Taxonomy" id="569882"/>
    <lineage>
        <taxon>Bacteria</taxon>
        <taxon>Pseudomonadati</taxon>
        <taxon>Pseudomonadota</taxon>
        <taxon>Alphaproteobacteria</taxon>
        <taxon>Rhodobacterales</taxon>
        <taxon>Roseobacteraceae</taxon>
        <taxon>Salinihabitans</taxon>
    </lineage>
</organism>
<dbReference type="AlphaFoldDB" id="A0A1H8RWV3"/>
<dbReference type="STRING" id="569882.SAMN04490248_11011"/>
<dbReference type="Gene3D" id="3.30.310.70">
    <property type="entry name" value="TT1751-like domain"/>
    <property type="match status" value="1"/>
</dbReference>
<dbReference type="InterPro" id="IPR035923">
    <property type="entry name" value="TT1751-like_sf"/>
</dbReference>